<evidence type="ECO:0000313" key="4">
    <source>
        <dbReference type="Proteomes" id="UP000830116"/>
    </source>
</evidence>
<dbReference type="SUPFAM" id="SSF141371">
    <property type="entry name" value="PilZ domain-like"/>
    <property type="match status" value="1"/>
</dbReference>
<dbReference type="RefSeq" id="WP_243538584.1">
    <property type="nucleotide sequence ID" value="NZ_CP093442.1"/>
</dbReference>
<organism evidence="3 4">
    <name type="scientific">Bdellovibrio reynosensis</name>
    <dbReference type="NCBI Taxonomy" id="2835041"/>
    <lineage>
        <taxon>Bacteria</taxon>
        <taxon>Pseudomonadati</taxon>
        <taxon>Bdellovibrionota</taxon>
        <taxon>Bdellovibrionia</taxon>
        <taxon>Bdellovibrionales</taxon>
        <taxon>Pseudobdellovibrionaceae</taxon>
        <taxon>Bdellovibrio</taxon>
    </lineage>
</organism>
<keyword evidence="1" id="KW-0472">Membrane</keyword>
<evidence type="ECO:0000313" key="3">
    <source>
        <dbReference type="EMBL" id="UOF01965.1"/>
    </source>
</evidence>
<evidence type="ECO:0000256" key="1">
    <source>
        <dbReference type="SAM" id="Phobius"/>
    </source>
</evidence>
<accession>A0ABY4CAM7</accession>
<dbReference type="Gene3D" id="2.40.10.220">
    <property type="entry name" value="predicted glycosyltransferase like domains"/>
    <property type="match status" value="1"/>
</dbReference>
<dbReference type="InterPro" id="IPR009875">
    <property type="entry name" value="PilZ_domain"/>
</dbReference>
<keyword evidence="1" id="KW-0812">Transmembrane</keyword>
<feature type="transmembrane region" description="Helical" evidence="1">
    <location>
        <begin position="52"/>
        <end position="71"/>
    </location>
</feature>
<proteinExistence type="predicted"/>
<dbReference type="Pfam" id="PF07238">
    <property type="entry name" value="PilZ"/>
    <property type="match status" value="1"/>
</dbReference>
<sequence length="245" mass="28081">MAQATLKRPAGLYFIATLFVLAPIGNLLLSFSTSGLPEWYRPGWLLALLQTVSYFDWVWLSLVFITGLLLYKPHKSTWAAALITLTSVQAINIYRLLTGAFVDSEAMLEIQLLFSIVFTAAFLAVLYYVRYPYLDRRARWFFPQTKRYQLRTPADVLASDIYQGITESISVNGAKIRLKRDLDRSSGRLNFVDVVFPEIQNVKINAKVVQYGDNTLHLKFKQLGSKEKTYILDWFQSQNETSSRV</sequence>
<feature type="transmembrane region" description="Helical" evidence="1">
    <location>
        <begin position="78"/>
        <end position="98"/>
    </location>
</feature>
<name>A0ABY4CAM7_9BACT</name>
<protein>
    <submittedName>
        <fullName evidence="3">PilZ domain-containing protein</fullName>
    </submittedName>
</protein>
<keyword evidence="1" id="KW-1133">Transmembrane helix</keyword>
<dbReference type="EMBL" id="CP093442">
    <property type="protein sequence ID" value="UOF01965.1"/>
    <property type="molecule type" value="Genomic_DNA"/>
</dbReference>
<dbReference type="Proteomes" id="UP000830116">
    <property type="component" value="Chromosome"/>
</dbReference>
<keyword evidence="4" id="KW-1185">Reference proteome</keyword>
<gene>
    <name evidence="3" type="ORF">MNR06_03230</name>
</gene>
<reference evidence="3" key="1">
    <citation type="submission" date="2022-03" db="EMBL/GenBank/DDBJ databases">
        <title>Genome Identification and Characterization of new species Bdellovibrio reynosense LBG001 sp. nov. from a Mexico soil sample.</title>
        <authorList>
            <person name="Camilli A."/>
            <person name="Ajao Y."/>
            <person name="Guo X."/>
        </authorList>
    </citation>
    <scope>NUCLEOTIDE SEQUENCE</scope>
    <source>
        <strain evidence="3">LBG001</strain>
    </source>
</reference>
<evidence type="ECO:0000259" key="2">
    <source>
        <dbReference type="Pfam" id="PF07238"/>
    </source>
</evidence>
<feature type="domain" description="PilZ" evidence="2">
    <location>
        <begin position="145"/>
        <end position="233"/>
    </location>
</feature>
<feature type="transmembrane region" description="Helical" evidence="1">
    <location>
        <begin position="12"/>
        <end position="32"/>
    </location>
</feature>
<feature type="transmembrane region" description="Helical" evidence="1">
    <location>
        <begin position="110"/>
        <end position="129"/>
    </location>
</feature>